<dbReference type="PANTHER" id="PTHR31609:SF1">
    <property type="entry name" value="CARBOHYDRATE DEACETYLASE"/>
    <property type="match status" value="1"/>
</dbReference>
<evidence type="ECO:0000256" key="4">
    <source>
        <dbReference type="ARBA" id="ARBA00022842"/>
    </source>
</evidence>
<dbReference type="GO" id="GO:0046872">
    <property type="term" value="F:metal ion binding"/>
    <property type="evidence" value="ECO:0007669"/>
    <property type="project" value="UniProtKB-KW"/>
</dbReference>
<evidence type="ECO:0000256" key="5">
    <source>
        <dbReference type="ARBA" id="ARBA00023277"/>
    </source>
</evidence>
<dbReference type="GO" id="GO:0019213">
    <property type="term" value="F:deacetylase activity"/>
    <property type="evidence" value="ECO:0007669"/>
    <property type="project" value="TreeGrafter"/>
</dbReference>
<dbReference type="GO" id="GO:0016787">
    <property type="term" value="F:hydrolase activity"/>
    <property type="evidence" value="ECO:0007669"/>
    <property type="project" value="UniProtKB-KW"/>
</dbReference>
<organism evidence="6 7">
    <name type="scientific">Parabacteroides distasonis</name>
    <dbReference type="NCBI Taxonomy" id="823"/>
    <lineage>
        <taxon>Bacteria</taxon>
        <taxon>Pseudomonadati</taxon>
        <taxon>Bacteroidota</taxon>
        <taxon>Bacteroidia</taxon>
        <taxon>Bacteroidales</taxon>
        <taxon>Tannerellaceae</taxon>
        <taxon>Parabacteroides</taxon>
    </lineage>
</organism>
<dbReference type="Pfam" id="PF04794">
    <property type="entry name" value="YdjC"/>
    <property type="match status" value="1"/>
</dbReference>
<keyword evidence="4" id="KW-0460">Magnesium</keyword>
<keyword evidence="3" id="KW-0378">Hydrolase</keyword>
<accession>A0A3D9A6I8</accession>
<dbReference type="EMBL" id="WKNE01000011">
    <property type="protein sequence ID" value="MRZ55948.1"/>
    <property type="molecule type" value="Genomic_DNA"/>
</dbReference>
<evidence type="ECO:0000256" key="2">
    <source>
        <dbReference type="ARBA" id="ARBA00022723"/>
    </source>
</evidence>
<dbReference type="Gene3D" id="3.20.20.370">
    <property type="entry name" value="Glycoside hydrolase/deacetylase"/>
    <property type="match status" value="1"/>
</dbReference>
<reference evidence="6 7" key="1">
    <citation type="journal article" date="2019" name="Nat. Med.">
        <title>A library of human gut bacterial isolates paired with longitudinal multiomics data enables mechanistic microbiome research.</title>
        <authorList>
            <person name="Poyet M."/>
            <person name="Groussin M."/>
            <person name="Gibbons S.M."/>
            <person name="Avila-Pacheco J."/>
            <person name="Jiang X."/>
            <person name="Kearney S.M."/>
            <person name="Perrotta A.R."/>
            <person name="Berdy B."/>
            <person name="Zhao S."/>
            <person name="Lieberman T.D."/>
            <person name="Swanson P.K."/>
            <person name="Smith M."/>
            <person name="Roesemann S."/>
            <person name="Alexander J.E."/>
            <person name="Rich S.A."/>
            <person name="Livny J."/>
            <person name="Vlamakis H."/>
            <person name="Clish C."/>
            <person name="Bullock K."/>
            <person name="Deik A."/>
            <person name="Scott J."/>
            <person name="Pierce K.A."/>
            <person name="Xavier R.J."/>
            <person name="Alm E.J."/>
        </authorList>
    </citation>
    <scope>NUCLEOTIDE SEQUENCE [LARGE SCALE GENOMIC DNA]</scope>
    <source>
        <strain evidence="6 7">BIOML-A2</strain>
    </source>
</reference>
<dbReference type="InterPro" id="IPR011330">
    <property type="entry name" value="Glyco_hydro/deAcase_b/a-brl"/>
</dbReference>
<evidence type="ECO:0000256" key="3">
    <source>
        <dbReference type="ARBA" id="ARBA00022801"/>
    </source>
</evidence>
<dbReference type="RefSeq" id="WP_121955865.1">
    <property type="nucleotide sequence ID" value="NZ_CP103185.1"/>
</dbReference>
<keyword evidence="2" id="KW-0479">Metal-binding</keyword>
<proteinExistence type="predicted"/>
<dbReference type="PANTHER" id="PTHR31609">
    <property type="entry name" value="YDJC DEACETYLASE FAMILY MEMBER"/>
    <property type="match status" value="1"/>
</dbReference>
<dbReference type="SUPFAM" id="SSF88713">
    <property type="entry name" value="Glycoside hydrolase/deacetylase"/>
    <property type="match status" value="1"/>
</dbReference>
<dbReference type="AlphaFoldDB" id="A0A3D9A6I8"/>
<comment type="cofactor">
    <cofactor evidence="1">
        <name>Mg(2+)</name>
        <dbReference type="ChEBI" id="CHEBI:18420"/>
    </cofactor>
</comment>
<keyword evidence="5" id="KW-0119">Carbohydrate metabolism</keyword>
<protein>
    <submittedName>
        <fullName evidence="6">ChbG/HpnK family deacetylase</fullName>
    </submittedName>
</protein>
<dbReference type="InterPro" id="IPR006879">
    <property type="entry name" value="YdjC-like"/>
</dbReference>
<evidence type="ECO:0000256" key="1">
    <source>
        <dbReference type="ARBA" id="ARBA00001946"/>
    </source>
</evidence>
<comment type="caution">
    <text evidence="6">The sequence shown here is derived from an EMBL/GenBank/DDBJ whole genome shotgun (WGS) entry which is preliminary data.</text>
</comment>
<gene>
    <name evidence="6" type="ORF">GKD68_14590</name>
</gene>
<name>A0A3D9A6I8_PARDI</name>
<evidence type="ECO:0000313" key="6">
    <source>
        <dbReference type="EMBL" id="MRZ55948.1"/>
    </source>
</evidence>
<dbReference type="Proteomes" id="UP000432516">
    <property type="component" value="Unassembled WGS sequence"/>
</dbReference>
<dbReference type="GO" id="GO:0005975">
    <property type="term" value="P:carbohydrate metabolic process"/>
    <property type="evidence" value="ECO:0007669"/>
    <property type="project" value="InterPro"/>
</dbReference>
<evidence type="ECO:0000313" key="7">
    <source>
        <dbReference type="Proteomes" id="UP000432516"/>
    </source>
</evidence>
<sequence>MIKVIANADDFGKSHEVNLGILDGFKRGMLQRTTLMVNMPFADEAVQLAKENGFFDKVGLHLNLTEGASLTEGIRHISWLYREGEMTSRIIPYLRKHWMLTRDEHASIREEMKAQFDKYMSYGLALKHVDSHQHVHNEYSICKMLCGVAQEYGFRSMRIARNLMPMDGWKQKIKRVYKAKINRKIRTLFSSTDYFGSYDDYLHYFKDEGSVEIMLHPCLKGDLLYDIVEGCLVSMDDYKL</sequence>